<evidence type="ECO:0000313" key="2">
    <source>
        <dbReference type="EMBL" id="KAG9067341.1"/>
    </source>
</evidence>
<protein>
    <recommendedName>
        <fullName evidence="4">RNase H type-1 domain-containing protein</fullName>
    </recommendedName>
</protein>
<feature type="region of interest" description="Disordered" evidence="1">
    <location>
        <begin position="1"/>
        <end position="20"/>
    </location>
</feature>
<evidence type="ECO:0008006" key="4">
    <source>
        <dbReference type="Google" id="ProtNLM"/>
    </source>
</evidence>
<name>A0A9P7XUF2_9FUNG</name>
<dbReference type="InterPro" id="IPR036397">
    <property type="entry name" value="RNaseH_sf"/>
</dbReference>
<comment type="caution">
    <text evidence="2">The sequence shown here is derived from an EMBL/GenBank/DDBJ whole genome shotgun (WGS) entry which is preliminary data.</text>
</comment>
<feature type="region of interest" description="Disordered" evidence="1">
    <location>
        <begin position="32"/>
        <end position="71"/>
    </location>
</feature>
<keyword evidence="3" id="KW-1185">Reference proteome</keyword>
<dbReference type="InterPro" id="IPR012337">
    <property type="entry name" value="RNaseH-like_sf"/>
</dbReference>
<gene>
    <name evidence="2" type="ORF">KI688_012124</name>
</gene>
<dbReference type="Gene3D" id="3.30.420.10">
    <property type="entry name" value="Ribonuclease H-like superfamily/Ribonuclease H"/>
    <property type="match status" value="1"/>
</dbReference>
<dbReference type="SUPFAM" id="SSF53098">
    <property type="entry name" value="Ribonuclease H-like"/>
    <property type="match status" value="1"/>
</dbReference>
<dbReference type="Proteomes" id="UP000707451">
    <property type="component" value="Unassembled WGS sequence"/>
</dbReference>
<reference evidence="2" key="1">
    <citation type="submission" date="2021-06" db="EMBL/GenBank/DDBJ databases">
        <title>Genome Sequence of Mortierella hyaline Strain SCG-10, a Cold-Adapted, Nitrate-Reducing Fungus Isolated from Soil in Minnesota, USA.</title>
        <authorList>
            <person name="Aldossari N."/>
        </authorList>
    </citation>
    <scope>NUCLEOTIDE SEQUENCE</scope>
    <source>
        <strain evidence="2">SCG-10</strain>
    </source>
</reference>
<dbReference type="GO" id="GO:0003676">
    <property type="term" value="F:nucleic acid binding"/>
    <property type="evidence" value="ECO:0007669"/>
    <property type="project" value="InterPro"/>
</dbReference>
<dbReference type="OrthoDB" id="2447560at2759"/>
<dbReference type="EMBL" id="JAHRHY010000008">
    <property type="protein sequence ID" value="KAG9067341.1"/>
    <property type="molecule type" value="Genomic_DNA"/>
</dbReference>
<evidence type="ECO:0000256" key="1">
    <source>
        <dbReference type="SAM" id="MobiDB-lite"/>
    </source>
</evidence>
<organism evidence="2 3">
    <name type="scientific">Linnemannia hyalina</name>
    <dbReference type="NCBI Taxonomy" id="64524"/>
    <lineage>
        <taxon>Eukaryota</taxon>
        <taxon>Fungi</taxon>
        <taxon>Fungi incertae sedis</taxon>
        <taxon>Mucoromycota</taxon>
        <taxon>Mortierellomycotina</taxon>
        <taxon>Mortierellomycetes</taxon>
        <taxon>Mortierellales</taxon>
        <taxon>Mortierellaceae</taxon>
        <taxon>Linnemannia</taxon>
    </lineage>
</organism>
<sequence length="224" mass="24873">MEQPDTPPQTGNKNLDNHNKKLHRQTINRITDEFIILPNGPRSQGKATDSGAEARDGGTTQGGGREAHEGKGGGLIAGIIATPQDQDLLIRLDNQAVVKQFREVVVNRKRASVGAKPRFNCAAEWAVVARICSERTGSTTVEWIKGHSGNEWKRKADMAAKEAQSQGGTTWKVDRAAQDDIKYSATMAGVILDQDTRRVLKIQAARRWHQEWRTLRETKRSIQD</sequence>
<dbReference type="AlphaFoldDB" id="A0A9P7XUF2"/>
<proteinExistence type="predicted"/>
<evidence type="ECO:0000313" key="3">
    <source>
        <dbReference type="Proteomes" id="UP000707451"/>
    </source>
</evidence>
<accession>A0A9P7XUF2</accession>